<organism evidence="1 2">
    <name type="scientific">Moritella marina ATCC 15381</name>
    <dbReference type="NCBI Taxonomy" id="1202962"/>
    <lineage>
        <taxon>Bacteria</taxon>
        <taxon>Pseudomonadati</taxon>
        <taxon>Pseudomonadota</taxon>
        <taxon>Gammaproteobacteria</taxon>
        <taxon>Alteromonadales</taxon>
        <taxon>Moritellaceae</taxon>
        <taxon>Moritella</taxon>
    </lineage>
</organism>
<protein>
    <submittedName>
        <fullName evidence="1">Uncharacterized protein</fullName>
    </submittedName>
</protein>
<dbReference type="KEGG" id="mmaa:FR932_06865"/>
<keyword evidence="2" id="KW-1185">Reference proteome</keyword>
<reference evidence="1 2" key="1">
    <citation type="submission" date="2019-09" db="EMBL/GenBank/DDBJ databases">
        <title>Hybrid Assembly of the complete Genome of the Deep-Sea Bacterium Moritella marina from long Nanopore and Illumina reads.</title>
        <authorList>
            <person name="Magin S."/>
            <person name="Georgoulis A."/>
            <person name="Papadimitriou K."/>
            <person name="Iliakis G."/>
            <person name="Vorgias C.E."/>
        </authorList>
    </citation>
    <scope>NUCLEOTIDE SEQUENCE [LARGE SCALE GENOMIC DNA]</scope>
    <source>
        <strain evidence="1 2">MP-1</strain>
    </source>
</reference>
<proteinExistence type="predicted"/>
<accession>A0A5J6WKH3</accession>
<sequence length="250" mass="28957">MLSKDNLLTYLDEFAGVLELEGIVISGAPIRMLKAGLQRSKPHKGLTYNLTGLEFKNISPELFSRTGKWDDDISVRLGMDIRLNQNVEQFKFGNTHSLTVNVEYSALSQLEEDKFFECKGAWHLDFHNQPEKDGDPEYIHPNYHFHHGGKKLSELNDCGQIILLDAPRVMHHPLDLFLSVDFVVSNFCKKEVWKKLRANTTYTNYIKMAQDQWWKLYYQDLANYWNHFGKSGVDDRAICKSAKEANPHYV</sequence>
<name>A0A5J6WKH3_MORMI</name>
<dbReference type="RefSeq" id="WP_019440198.1">
    <property type="nucleotide sequence ID" value="NZ_ALOE01000006.1"/>
</dbReference>
<evidence type="ECO:0000313" key="2">
    <source>
        <dbReference type="Proteomes" id="UP000327424"/>
    </source>
</evidence>
<dbReference type="OrthoDB" id="8481528at2"/>
<dbReference type="Proteomes" id="UP000327424">
    <property type="component" value="Chromosome"/>
</dbReference>
<dbReference type="AlphaFoldDB" id="A0A5J6WKH3"/>
<evidence type="ECO:0000313" key="1">
    <source>
        <dbReference type="EMBL" id="QFI37580.1"/>
    </source>
</evidence>
<dbReference type="EMBL" id="CP044399">
    <property type="protein sequence ID" value="QFI37580.1"/>
    <property type="molecule type" value="Genomic_DNA"/>
</dbReference>
<gene>
    <name evidence="1" type="ORF">FR932_06865</name>
</gene>